<dbReference type="KEGG" id="ctu:Ctu_1p00780"/>
<dbReference type="Pfam" id="PF01757">
    <property type="entry name" value="Acyl_transf_3"/>
    <property type="match status" value="1"/>
</dbReference>
<dbReference type="AlphaFoldDB" id="C9Y5H0"/>
<evidence type="ECO:0000313" key="4">
    <source>
        <dbReference type="Proteomes" id="UP000002069"/>
    </source>
</evidence>
<dbReference type="GO" id="GO:0016747">
    <property type="term" value="F:acyltransferase activity, transferring groups other than amino-acyl groups"/>
    <property type="evidence" value="ECO:0007669"/>
    <property type="project" value="InterPro"/>
</dbReference>
<dbReference type="EMBL" id="FN543094">
    <property type="protein sequence ID" value="CBA34615.1"/>
    <property type="molecule type" value="Genomic_DNA"/>
</dbReference>
<evidence type="ECO:0000256" key="1">
    <source>
        <dbReference type="SAM" id="Phobius"/>
    </source>
</evidence>
<dbReference type="GO" id="GO:0009103">
    <property type="term" value="P:lipopolysaccharide biosynthetic process"/>
    <property type="evidence" value="ECO:0007669"/>
    <property type="project" value="TreeGrafter"/>
</dbReference>
<proteinExistence type="predicted"/>
<reference evidence="3 4" key="1">
    <citation type="journal article" date="2010" name="J. Bacteriol.">
        <title>Complete Genome Sequence of Cronobacter turicensis LMG 23827, a foodborne pathogen causing deaths in neonates.</title>
        <authorList>
            <person name="Stephan R."/>
            <person name="Lehner A."/>
            <person name="Tischler P."/>
            <person name="Rattei T."/>
        </authorList>
    </citation>
    <scope>NUCLEOTIDE SEQUENCE [LARGE SCALE GENOMIC DNA]</scope>
    <source>
        <strain evidence="4">DSM 18703 / CCUG 55852 / LMG 23827 / z3032</strain>
        <plasmid evidence="3 4">pCTU1</plasmid>
    </source>
</reference>
<dbReference type="InterPro" id="IPR002656">
    <property type="entry name" value="Acyl_transf_3_dom"/>
</dbReference>
<keyword evidence="4" id="KW-1185">Reference proteome</keyword>
<protein>
    <recommendedName>
        <fullName evidence="2">Acyltransferase 3 domain-containing protein</fullName>
    </recommendedName>
</protein>
<reference evidence="4" key="2">
    <citation type="journal article" date="2011" name="J. Bacteriol.">
        <title>Complete genome sequence of Cronobacter turicensis LMG 23827, a food-borne pathogen causing deaths in neonates.</title>
        <authorList>
            <person name="Stephan R."/>
            <person name="Lehner A."/>
            <person name="Tischler P."/>
            <person name="Rattei T."/>
        </authorList>
    </citation>
    <scope>NUCLEOTIDE SEQUENCE [LARGE SCALE GENOMIC DNA]</scope>
    <source>
        <strain evidence="4">DSM 18703 / CCUG 55852 / LMG 23827 / z3032</strain>
    </source>
</reference>
<geneLocation type="plasmid" evidence="3 4">
    <name>pCTU1</name>
</geneLocation>
<dbReference type="PANTHER" id="PTHR23028:SF53">
    <property type="entry name" value="ACYL_TRANSF_3 DOMAIN-CONTAINING PROTEIN"/>
    <property type="match status" value="1"/>
</dbReference>
<dbReference type="HOGENOM" id="CLU_3189005_0_0_6"/>
<feature type="transmembrane region" description="Helical" evidence="1">
    <location>
        <begin position="6"/>
        <end position="33"/>
    </location>
</feature>
<gene>
    <name evidence="3" type="ordered locus">Ctu_1p00780</name>
</gene>
<keyword evidence="1" id="KW-1133">Transmembrane helix</keyword>
<evidence type="ECO:0000259" key="2">
    <source>
        <dbReference type="Pfam" id="PF01757"/>
    </source>
</evidence>
<feature type="domain" description="Acyltransferase 3" evidence="2">
    <location>
        <begin position="1"/>
        <end position="42"/>
    </location>
</feature>
<keyword evidence="1" id="KW-0472">Membrane</keyword>
<accession>C9Y5H0</accession>
<dbReference type="InterPro" id="IPR050879">
    <property type="entry name" value="Acyltransferase_3"/>
</dbReference>
<dbReference type="Proteomes" id="UP000002069">
    <property type="component" value="Plasmid pCTU1"/>
</dbReference>
<dbReference type="GO" id="GO:0016020">
    <property type="term" value="C:membrane"/>
    <property type="evidence" value="ECO:0007669"/>
    <property type="project" value="TreeGrafter"/>
</dbReference>
<sequence length="46" mass="5034">MDGLRAVAVVLVILFHAGLSYFPSGFIGVDIFFTISGYFNYRKSGS</sequence>
<keyword evidence="3" id="KW-0614">Plasmid</keyword>
<keyword evidence="1" id="KW-0812">Transmembrane</keyword>
<dbReference type="PANTHER" id="PTHR23028">
    <property type="entry name" value="ACETYLTRANSFERASE"/>
    <property type="match status" value="1"/>
</dbReference>
<organism evidence="3 4">
    <name type="scientific">Cronobacter turicensis (strain DSM 18703 / CCUG 55852 / LMG 23827 / z3032)</name>
    <dbReference type="NCBI Taxonomy" id="693216"/>
    <lineage>
        <taxon>Bacteria</taxon>
        <taxon>Pseudomonadati</taxon>
        <taxon>Pseudomonadota</taxon>
        <taxon>Gammaproteobacteria</taxon>
        <taxon>Enterobacterales</taxon>
        <taxon>Enterobacteriaceae</taxon>
        <taxon>Cronobacter</taxon>
    </lineage>
</organism>
<evidence type="ECO:0000313" key="3">
    <source>
        <dbReference type="EMBL" id="CBA34615.1"/>
    </source>
</evidence>
<name>C9Y5H0_CROTZ</name>